<dbReference type="AlphaFoldDB" id="A0A5M8FVT5"/>
<name>A0A5M8FVT5_9GAMM</name>
<dbReference type="RefSeq" id="WP_150089656.1">
    <property type="nucleotide sequence ID" value="NZ_VWXX01000001.1"/>
</dbReference>
<dbReference type="Proteomes" id="UP000322981">
    <property type="component" value="Unassembled WGS sequence"/>
</dbReference>
<accession>A0A5M8FVT5</accession>
<dbReference type="EMBL" id="VWXX01000001">
    <property type="protein sequence ID" value="KAA6187930.1"/>
    <property type="molecule type" value="Genomic_DNA"/>
</dbReference>
<gene>
    <name evidence="1" type="ORF">F2Q65_01495</name>
</gene>
<organism evidence="1 2">
    <name type="scientific">Thiohalocapsa marina</name>
    <dbReference type="NCBI Taxonomy" id="424902"/>
    <lineage>
        <taxon>Bacteria</taxon>
        <taxon>Pseudomonadati</taxon>
        <taxon>Pseudomonadota</taxon>
        <taxon>Gammaproteobacteria</taxon>
        <taxon>Chromatiales</taxon>
        <taxon>Chromatiaceae</taxon>
        <taxon>Thiohalocapsa</taxon>
    </lineage>
</organism>
<reference evidence="1 2" key="1">
    <citation type="submission" date="2019-09" db="EMBL/GenBank/DDBJ databases">
        <title>Whole-genome sequence of the purple sulfur bacterium Thiohalocapsa marina DSM 19078.</title>
        <authorList>
            <person name="Kyndt J.A."/>
            <person name="Meyer T.E."/>
        </authorList>
    </citation>
    <scope>NUCLEOTIDE SEQUENCE [LARGE SCALE GENOMIC DNA]</scope>
    <source>
        <strain evidence="1 2">DSM 19078</strain>
    </source>
</reference>
<keyword evidence="2" id="KW-1185">Reference proteome</keyword>
<evidence type="ECO:0000313" key="2">
    <source>
        <dbReference type="Proteomes" id="UP000322981"/>
    </source>
</evidence>
<dbReference type="OrthoDB" id="8561786at2"/>
<sequence length="76" mass="8802">MTLFSIIESPQHPRLDAIYQRLGIHQIKLTSQRKTIQALKRLSPDWVVAEFFYGFGRSKGKVTVRRALNERISDST</sequence>
<protein>
    <submittedName>
        <fullName evidence="1">Uncharacterized protein</fullName>
    </submittedName>
</protein>
<comment type="caution">
    <text evidence="1">The sequence shown here is derived from an EMBL/GenBank/DDBJ whole genome shotgun (WGS) entry which is preliminary data.</text>
</comment>
<evidence type="ECO:0000313" key="1">
    <source>
        <dbReference type="EMBL" id="KAA6187930.1"/>
    </source>
</evidence>
<proteinExistence type="predicted"/>